<evidence type="ECO:0000313" key="2">
    <source>
        <dbReference type="Proteomes" id="UP000187464"/>
    </source>
</evidence>
<proteinExistence type="predicted"/>
<keyword evidence="2" id="KW-1185">Reference proteome</keyword>
<organism evidence="1 2">
    <name type="scientific">Proteiniphilum saccharofermentans</name>
    <dbReference type="NCBI Taxonomy" id="1642647"/>
    <lineage>
        <taxon>Bacteria</taxon>
        <taxon>Pseudomonadati</taxon>
        <taxon>Bacteroidota</taxon>
        <taxon>Bacteroidia</taxon>
        <taxon>Bacteroidales</taxon>
        <taxon>Dysgonomonadaceae</taxon>
        <taxon>Proteiniphilum</taxon>
    </lineage>
</organism>
<sequence>MKKVKLFFVLIAVLGTANGVKGQEVAVSAGADIVSSYIWRGQYCGPAAVQPGISLSAGNFSIGAWGSTSFESSWREFDLYAGYSIGNFSVLVTDYFFPRNLPDGEGSGYFDYSEHVFEATLGYSFGESFPLSLAWNTNFAGDDDYSSYFEASYSLPVGSVNVDLILGATPWEGAYSDGFALINASIKASKEITITDSFSLPVFTQAILNPDTKDVFLVFGMSF</sequence>
<dbReference type="AlphaFoldDB" id="A0A1R3SYV6"/>
<gene>
    <name evidence="1" type="ORF">PSM36_0156</name>
</gene>
<accession>A0A1R3SYV6</accession>
<dbReference type="RefSeq" id="WP_076928366.1">
    <property type="nucleotide sequence ID" value="NZ_DAMBAO010000005.1"/>
</dbReference>
<dbReference type="STRING" id="1642647.PSM36_0156"/>
<name>A0A1R3SYV6_9BACT</name>
<reference evidence="1 2" key="1">
    <citation type="submission" date="2016-08" db="EMBL/GenBank/DDBJ databases">
        <authorList>
            <person name="Seilhamer J.J."/>
        </authorList>
    </citation>
    <scope>NUCLEOTIDE SEQUENCE [LARGE SCALE GENOMIC DNA]</scope>
    <source>
        <strain evidence="1">M3/6</strain>
    </source>
</reference>
<dbReference type="KEGG" id="psac:PSM36_0156"/>
<evidence type="ECO:0000313" key="1">
    <source>
        <dbReference type="EMBL" id="SCD18992.1"/>
    </source>
</evidence>
<dbReference type="EMBL" id="LT605205">
    <property type="protein sequence ID" value="SCD18992.1"/>
    <property type="molecule type" value="Genomic_DNA"/>
</dbReference>
<protein>
    <submittedName>
        <fullName evidence="1">Uncharacterized protein</fullName>
    </submittedName>
</protein>
<dbReference type="Proteomes" id="UP000187464">
    <property type="component" value="Chromosome I"/>
</dbReference>